<sequence length="652" mass="73269">MKAACAWLLATILASLAGQAGAALRLTLESQALQPTERAASQVLLDEALAALPPRMLQQLDRDVRVRWRDNLPEHAYGRAGGDLIELNRELLPALADGSAANRRTARVHGTVRQELLATLLHELAHLYDRARLWSPPNNRLLAFCGQRAASLGLVGLPDVCRGQTQRRFTLSDDPRLLDLAGWPQRVGSRGEREAHNAQVARSPDPYELTSPLEFVAVNLEYFLLDPDYACRRPSLHRYFREHFGWQPAASQACAGGYPILNAGSDFGRTPLLRLDPERVYEVDYLFAEANDAWVSRWGHSMLRLVICAPGRPRGPDCRLDLDQHLVLSFRAFVGDVQLSSWDGLTGAYPSRLFVLPLGQVIDEYTKVELRSLASIPLRLERREIEMLVERSAELHWSYDGDYYFLSNNCAVETLKLLRSGTDRAELAALDSILPSGLLELLIGRGLADASVLDDPREALRLGYRFDSYRDRYQAMFAVLKERLDLPQDKVEQWLELPASERQPWIAKADLRASAALLLVEQAALRQQLLQAQEELKKRYLSGRERGDASLAKADGALREILASSGYLSRPAELLDDQGYGLPQAGEWQRLEQQSGERQAHLNQLSEELEREVRLLLGHERRLELDSIERNLKQIGQHLRTLHKAGGGLELP</sequence>
<reference evidence="4" key="1">
    <citation type="submission" date="2022-06" db="EMBL/GenBank/DDBJ databases">
        <title>Detection of beta-lactamases in bacteria of animal origin.</title>
        <authorList>
            <person name="Mlynarcik P."/>
            <person name="Zdarska V."/>
            <person name="Chudobova H."/>
            <person name="Prochazkova P."/>
            <person name="Hricova K."/>
            <person name="Mezerova K."/>
            <person name="Bardon J."/>
            <person name="Dolejska M."/>
            <person name="Sukkar I."/>
            <person name="Kolar M."/>
        </authorList>
    </citation>
    <scope>NUCLEOTIDE SEQUENCE</scope>
    <source>
        <strain evidence="4">S 300-3</strain>
    </source>
</reference>
<dbReference type="Pfam" id="PF25226">
    <property type="entry name" value="DUF7844"/>
    <property type="match status" value="1"/>
</dbReference>
<evidence type="ECO:0000313" key="4">
    <source>
        <dbReference type="EMBL" id="MCO7545187.1"/>
    </source>
</evidence>
<evidence type="ECO:0000259" key="3">
    <source>
        <dbReference type="Pfam" id="PF25226"/>
    </source>
</evidence>
<feature type="signal peptide" evidence="1">
    <location>
        <begin position="1"/>
        <end position="22"/>
    </location>
</feature>
<evidence type="ECO:0000313" key="5">
    <source>
        <dbReference type="Proteomes" id="UP001165292"/>
    </source>
</evidence>
<name>A0AA42BDB4_9GAMM</name>
<dbReference type="InterPro" id="IPR025178">
    <property type="entry name" value="Lnb_N"/>
</dbReference>
<dbReference type="Proteomes" id="UP001165292">
    <property type="component" value="Unassembled WGS sequence"/>
</dbReference>
<feature type="chain" id="PRO_5041364183" evidence="1">
    <location>
        <begin position="23"/>
        <end position="652"/>
    </location>
</feature>
<protein>
    <submittedName>
        <fullName evidence="4">DUF4105 domain-containing protein</fullName>
    </submittedName>
</protein>
<comment type="caution">
    <text evidence="4">The sequence shown here is derived from an EMBL/GenBank/DDBJ whole genome shotgun (WGS) entry which is preliminary data.</text>
</comment>
<dbReference type="AlphaFoldDB" id="A0AA42BDB4"/>
<dbReference type="InterPro" id="IPR057166">
    <property type="entry name" value="DUF7844"/>
</dbReference>
<accession>A0AA42BDB4</accession>
<dbReference type="Pfam" id="PF13387">
    <property type="entry name" value="Lnb_N"/>
    <property type="match status" value="1"/>
</dbReference>
<feature type="domain" description="Lnb N-terminal periplasmic" evidence="2">
    <location>
        <begin position="274"/>
        <end position="435"/>
    </location>
</feature>
<evidence type="ECO:0000259" key="2">
    <source>
        <dbReference type="Pfam" id="PF13387"/>
    </source>
</evidence>
<proteinExistence type="predicted"/>
<dbReference type="EMBL" id="JAMYBS010000009">
    <property type="protein sequence ID" value="MCO7545187.1"/>
    <property type="molecule type" value="Genomic_DNA"/>
</dbReference>
<feature type="domain" description="DUF7844" evidence="3">
    <location>
        <begin position="25"/>
        <end position="252"/>
    </location>
</feature>
<evidence type="ECO:0000256" key="1">
    <source>
        <dbReference type="SAM" id="SignalP"/>
    </source>
</evidence>
<gene>
    <name evidence="4" type="ORF">NJF43_10540</name>
</gene>
<organism evidence="4 5">
    <name type="scientific">Stutzerimonas nitrititolerans</name>
    <dbReference type="NCBI Taxonomy" id="2482751"/>
    <lineage>
        <taxon>Bacteria</taxon>
        <taxon>Pseudomonadati</taxon>
        <taxon>Pseudomonadota</taxon>
        <taxon>Gammaproteobacteria</taxon>
        <taxon>Pseudomonadales</taxon>
        <taxon>Pseudomonadaceae</taxon>
        <taxon>Stutzerimonas</taxon>
    </lineage>
</organism>
<dbReference type="RefSeq" id="WP_170910633.1">
    <property type="nucleotide sequence ID" value="NZ_DALZTO010000001.1"/>
</dbReference>
<keyword evidence="1" id="KW-0732">Signal</keyword>